<organism evidence="1 2">
    <name type="scientific">Sphaerisporangium siamense</name>
    <dbReference type="NCBI Taxonomy" id="795645"/>
    <lineage>
        <taxon>Bacteria</taxon>
        <taxon>Bacillati</taxon>
        <taxon>Actinomycetota</taxon>
        <taxon>Actinomycetes</taxon>
        <taxon>Streptosporangiales</taxon>
        <taxon>Streptosporangiaceae</taxon>
        <taxon>Sphaerisporangium</taxon>
    </lineage>
</organism>
<dbReference type="RefSeq" id="WP_184882371.1">
    <property type="nucleotide sequence ID" value="NZ_BOOV01000033.1"/>
</dbReference>
<comment type="caution">
    <text evidence="1">The sequence shown here is derived from an EMBL/GenBank/DDBJ whole genome shotgun (WGS) entry which is preliminary data.</text>
</comment>
<gene>
    <name evidence="1" type="ORF">BJ982_004079</name>
</gene>
<protein>
    <submittedName>
        <fullName evidence="1">Uncharacterized protein</fullName>
    </submittedName>
</protein>
<keyword evidence="2" id="KW-1185">Reference proteome</keyword>
<name>A0A7W7GB85_9ACTN</name>
<proteinExistence type="predicted"/>
<dbReference type="AlphaFoldDB" id="A0A7W7GB85"/>
<sequence length="166" mass="18279">MSELTEVTGPYGTANRVPRANYEQDSPAALDSWIITAPLWHPLWSQYRLLVITLAEVPGVPSATKHRPDVTHELMVLTLDPGHGPVQADQVRKGSLRYLTPGNVDEQFTTTDDKAVKLAELCVRAVVDGGLCPEAANAPDRIRAAWRQAIHQTLAHDRDPHHGRAN</sequence>
<dbReference type="EMBL" id="JACHND010000001">
    <property type="protein sequence ID" value="MBB4702535.1"/>
    <property type="molecule type" value="Genomic_DNA"/>
</dbReference>
<reference evidence="1 2" key="1">
    <citation type="submission" date="2020-08" db="EMBL/GenBank/DDBJ databases">
        <title>Sequencing the genomes of 1000 actinobacteria strains.</title>
        <authorList>
            <person name="Klenk H.-P."/>
        </authorList>
    </citation>
    <scope>NUCLEOTIDE SEQUENCE [LARGE SCALE GENOMIC DNA]</scope>
    <source>
        <strain evidence="1 2">DSM 45784</strain>
    </source>
</reference>
<dbReference type="Proteomes" id="UP000542210">
    <property type="component" value="Unassembled WGS sequence"/>
</dbReference>
<evidence type="ECO:0000313" key="2">
    <source>
        <dbReference type="Proteomes" id="UP000542210"/>
    </source>
</evidence>
<evidence type="ECO:0000313" key="1">
    <source>
        <dbReference type="EMBL" id="MBB4702535.1"/>
    </source>
</evidence>
<accession>A0A7W7GB85</accession>